<organism evidence="1">
    <name type="scientific">marine sediment metagenome</name>
    <dbReference type="NCBI Taxonomy" id="412755"/>
    <lineage>
        <taxon>unclassified sequences</taxon>
        <taxon>metagenomes</taxon>
        <taxon>ecological metagenomes</taxon>
    </lineage>
</organism>
<dbReference type="EMBL" id="BARU01013100">
    <property type="protein sequence ID" value="GAH33055.1"/>
    <property type="molecule type" value="Genomic_DNA"/>
</dbReference>
<sequence>MKSKRGLEMSGDFKVNLRKIPISSTEKASIVRDLIKIFNEFEKKYKAAFLLRDLIENEYQSAINKRIDEIKRSQSLIK</sequence>
<evidence type="ECO:0000313" key="1">
    <source>
        <dbReference type="EMBL" id="GAH33055.1"/>
    </source>
</evidence>
<feature type="non-terminal residue" evidence="1">
    <location>
        <position position="78"/>
    </location>
</feature>
<reference evidence="1" key="1">
    <citation type="journal article" date="2014" name="Front. Microbiol.">
        <title>High frequency of phylogenetically diverse reductive dehalogenase-homologous genes in deep subseafloor sedimentary metagenomes.</title>
        <authorList>
            <person name="Kawai M."/>
            <person name="Futagami T."/>
            <person name="Toyoda A."/>
            <person name="Takaki Y."/>
            <person name="Nishi S."/>
            <person name="Hori S."/>
            <person name="Arai W."/>
            <person name="Tsubouchi T."/>
            <person name="Morono Y."/>
            <person name="Uchiyama I."/>
            <person name="Ito T."/>
            <person name="Fujiyama A."/>
            <person name="Inagaki F."/>
            <person name="Takami H."/>
        </authorList>
    </citation>
    <scope>NUCLEOTIDE SEQUENCE</scope>
    <source>
        <strain evidence="1">Expedition CK06-06</strain>
    </source>
</reference>
<protein>
    <submittedName>
        <fullName evidence="1">Uncharacterized protein</fullName>
    </submittedName>
</protein>
<accession>X1FKL4</accession>
<comment type="caution">
    <text evidence="1">The sequence shown here is derived from an EMBL/GenBank/DDBJ whole genome shotgun (WGS) entry which is preliminary data.</text>
</comment>
<proteinExistence type="predicted"/>
<dbReference type="AlphaFoldDB" id="X1FKL4"/>
<gene>
    <name evidence="1" type="ORF">S03H2_23838</name>
</gene>
<name>X1FKL4_9ZZZZ</name>